<dbReference type="Gene3D" id="1.10.10.10">
    <property type="entry name" value="Winged helix-like DNA-binding domain superfamily/Winged helix DNA-binding domain"/>
    <property type="match status" value="1"/>
</dbReference>
<dbReference type="InterPro" id="IPR000524">
    <property type="entry name" value="Tscrpt_reg_HTH_GntR"/>
</dbReference>
<comment type="caution">
    <text evidence="9">The sequence shown here is derived from an EMBL/GenBank/DDBJ whole genome shotgun (WGS) entry which is preliminary data.</text>
</comment>
<dbReference type="PANTHER" id="PTHR46577:SF1">
    <property type="entry name" value="HTH-TYPE TRANSCRIPTIONAL REGULATORY PROTEIN GABR"/>
    <property type="match status" value="1"/>
</dbReference>
<dbReference type="Proteomes" id="UP000626844">
    <property type="component" value="Unassembled WGS sequence"/>
</dbReference>
<evidence type="ECO:0000259" key="8">
    <source>
        <dbReference type="PROSITE" id="PS50949"/>
    </source>
</evidence>
<dbReference type="PROSITE" id="PS50949">
    <property type="entry name" value="HTH_GNTR"/>
    <property type="match status" value="1"/>
</dbReference>
<dbReference type="CDD" id="cd00609">
    <property type="entry name" value="AAT_like"/>
    <property type="match status" value="1"/>
</dbReference>
<evidence type="ECO:0000256" key="1">
    <source>
        <dbReference type="ARBA" id="ARBA00001933"/>
    </source>
</evidence>
<organism evidence="9 10">
    <name type="scientific">Metabacillus arenae</name>
    <dbReference type="NCBI Taxonomy" id="2771434"/>
    <lineage>
        <taxon>Bacteria</taxon>
        <taxon>Bacillati</taxon>
        <taxon>Bacillota</taxon>
        <taxon>Bacilli</taxon>
        <taxon>Bacillales</taxon>
        <taxon>Bacillaceae</taxon>
        <taxon>Metabacillus</taxon>
    </lineage>
</organism>
<keyword evidence="5" id="KW-0805">Transcription regulation</keyword>
<dbReference type="AlphaFoldDB" id="A0A926NRI8"/>
<evidence type="ECO:0000256" key="5">
    <source>
        <dbReference type="ARBA" id="ARBA00023015"/>
    </source>
</evidence>
<dbReference type="Gene3D" id="3.40.640.10">
    <property type="entry name" value="Type I PLP-dependent aspartate aminotransferase-like (Major domain)"/>
    <property type="match status" value="1"/>
</dbReference>
<dbReference type="RefSeq" id="WP_191161083.1">
    <property type="nucleotide sequence ID" value="NZ_JACXAI010000035.1"/>
</dbReference>
<dbReference type="SUPFAM" id="SSF46785">
    <property type="entry name" value="Winged helix' DNA-binding domain"/>
    <property type="match status" value="1"/>
</dbReference>
<gene>
    <name evidence="9" type="ORF">IC621_20875</name>
</gene>
<dbReference type="GO" id="GO:0030170">
    <property type="term" value="F:pyridoxal phosphate binding"/>
    <property type="evidence" value="ECO:0007669"/>
    <property type="project" value="InterPro"/>
</dbReference>
<evidence type="ECO:0000256" key="7">
    <source>
        <dbReference type="ARBA" id="ARBA00023163"/>
    </source>
</evidence>
<evidence type="ECO:0000313" key="9">
    <source>
        <dbReference type="EMBL" id="MBD1382662.1"/>
    </source>
</evidence>
<evidence type="ECO:0000256" key="3">
    <source>
        <dbReference type="ARBA" id="ARBA00022576"/>
    </source>
</evidence>
<dbReference type="SMART" id="SM00345">
    <property type="entry name" value="HTH_GNTR"/>
    <property type="match status" value="1"/>
</dbReference>
<dbReference type="GO" id="GO:0008483">
    <property type="term" value="F:transaminase activity"/>
    <property type="evidence" value="ECO:0007669"/>
    <property type="project" value="UniProtKB-KW"/>
</dbReference>
<comment type="cofactor">
    <cofactor evidence="1">
        <name>pyridoxal 5'-phosphate</name>
        <dbReference type="ChEBI" id="CHEBI:597326"/>
    </cofactor>
</comment>
<dbReference type="GO" id="GO:0003700">
    <property type="term" value="F:DNA-binding transcription factor activity"/>
    <property type="evidence" value="ECO:0007669"/>
    <property type="project" value="InterPro"/>
</dbReference>
<proteinExistence type="inferred from homology"/>
<dbReference type="InterPro" id="IPR015421">
    <property type="entry name" value="PyrdxlP-dep_Trfase_major"/>
</dbReference>
<feature type="domain" description="HTH gntR-type" evidence="8">
    <location>
        <begin position="13"/>
        <end position="81"/>
    </location>
</feature>
<dbReference type="InterPro" id="IPR004839">
    <property type="entry name" value="Aminotransferase_I/II_large"/>
</dbReference>
<sequence>MIYLTLDKNAKTNYIYQQIYEGIKEYILLGRLKPGEKLPPKRTLARQLKVSMNSVMTAYDQLLTEGYIYTTERKGYFVEKITQFINQGDAIESSLPSDLKESIVDKEEWLSLSHMTSNISLFPFKKWFRCQQKTIDHHQRELSEIIHPQGPYIVRKTICRLIALTRGVICEPEQIVIGAGTMSLIRQLMDMRDRNTVIAMEDPGYSRLYHLLKSMEFDVHPVKIDEKGISIKEIEAAKANFVFVTPSHQFPTGKIMPISRRIELLNWSTYTEDRYIVEDDYDSEFKYETDNIPSLQSLDRNQRVIYTGTFSKTMLPGIRISYMVLPPGLLREYRRHYQHLIQSSNTINLFTLHYFIKNGEYHRHVKRMNHHYETKRKILINELIGRFKDNIQIEDIPAGLHFYAHFRSNKDYEEIEERAKQEKLEIYTMKRFMLNNIYKHQNIIELVIGFASIPEDKIAEAVDRLYRAMS</sequence>
<dbReference type="Pfam" id="PF00155">
    <property type="entry name" value="Aminotran_1_2"/>
    <property type="match status" value="1"/>
</dbReference>
<comment type="similarity">
    <text evidence="2">In the C-terminal section; belongs to the class-I pyridoxal-phosphate-dependent aminotransferase family.</text>
</comment>
<dbReference type="Pfam" id="PF00392">
    <property type="entry name" value="GntR"/>
    <property type="match status" value="1"/>
</dbReference>
<name>A0A926NRI8_9BACI</name>
<dbReference type="InterPro" id="IPR051446">
    <property type="entry name" value="HTH_trans_reg/aminotransferase"/>
</dbReference>
<dbReference type="SUPFAM" id="SSF53383">
    <property type="entry name" value="PLP-dependent transferases"/>
    <property type="match status" value="1"/>
</dbReference>
<dbReference type="InterPro" id="IPR036390">
    <property type="entry name" value="WH_DNA-bd_sf"/>
</dbReference>
<dbReference type="InterPro" id="IPR015424">
    <property type="entry name" value="PyrdxlP-dep_Trfase"/>
</dbReference>
<protein>
    <submittedName>
        <fullName evidence="9">PLP-dependent aminotransferase family protein</fullName>
    </submittedName>
</protein>
<dbReference type="PANTHER" id="PTHR46577">
    <property type="entry name" value="HTH-TYPE TRANSCRIPTIONAL REGULATORY PROTEIN GABR"/>
    <property type="match status" value="1"/>
</dbReference>
<dbReference type="EMBL" id="JACXAI010000035">
    <property type="protein sequence ID" value="MBD1382662.1"/>
    <property type="molecule type" value="Genomic_DNA"/>
</dbReference>
<keyword evidence="7" id="KW-0804">Transcription</keyword>
<keyword evidence="6" id="KW-0238">DNA-binding</keyword>
<evidence type="ECO:0000256" key="6">
    <source>
        <dbReference type="ARBA" id="ARBA00023125"/>
    </source>
</evidence>
<keyword evidence="3 9" id="KW-0808">Transferase</keyword>
<evidence type="ECO:0000256" key="4">
    <source>
        <dbReference type="ARBA" id="ARBA00022898"/>
    </source>
</evidence>
<evidence type="ECO:0000313" key="10">
    <source>
        <dbReference type="Proteomes" id="UP000626844"/>
    </source>
</evidence>
<keyword evidence="10" id="KW-1185">Reference proteome</keyword>
<dbReference type="CDD" id="cd07377">
    <property type="entry name" value="WHTH_GntR"/>
    <property type="match status" value="1"/>
</dbReference>
<evidence type="ECO:0000256" key="2">
    <source>
        <dbReference type="ARBA" id="ARBA00005384"/>
    </source>
</evidence>
<accession>A0A926NRI8</accession>
<dbReference type="InterPro" id="IPR036388">
    <property type="entry name" value="WH-like_DNA-bd_sf"/>
</dbReference>
<keyword evidence="4" id="KW-0663">Pyridoxal phosphate</keyword>
<dbReference type="GO" id="GO:0003677">
    <property type="term" value="F:DNA binding"/>
    <property type="evidence" value="ECO:0007669"/>
    <property type="project" value="UniProtKB-KW"/>
</dbReference>
<keyword evidence="3 9" id="KW-0032">Aminotransferase</keyword>
<reference evidence="9" key="1">
    <citation type="submission" date="2020-09" db="EMBL/GenBank/DDBJ databases">
        <title>A novel bacterium of genus Bacillus, isolated from South China Sea.</title>
        <authorList>
            <person name="Huang H."/>
            <person name="Mo K."/>
            <person name="Hu Y."/>
        </authorList>
    </citation>
    <scope>NUCLEOTIDE SEQUENCE</scope>
    <source>
        <strain evidence="9">IB182487</strain>
    </source>
</reference>